<dbReference type="EMBL" id="CP004025">
    <property type="protein sequence ID" value="AGC44132.1"/>
    <property type="molecule type" value="Genomic_DNA"/>
</dbReference>
<accession>L7U976</accession>
<dbReference type="PATRIC" id="fig|1278073.3.peg.2870"/>
<dbReference type="AlphaFoldDB" id="L7U976"/>
<evidence type="ECO:0000313" key="3">
    <source>
        <dbReference type="Proteomes" id="UP000011131"/>
    </source>
</evidence>
<dbReference type="Proteomes" id="UP000011131">
    <property type="component" value="Chromosome"/>
</dbReference>
<sequence>MHPWIAIAASLSLAQVSSEYPSPLDPSVRDNSASALRDANEQATEEAEGAWLPPNFVIQQMPGGESPASGAYGGGFDITPVLPDGQAPATSGDVAIHETYQRYQPIPAPAPEPVESGEAEPQGSAQTAPAGAASGTQAPGVGGSGSSGSTQQPAQPSGAPATGGSGGSEAAQPDAQDMMGGFGPTAEEQANGQQQASGGSGTSSSTTPTEGPSTGAGEAPTSPPETTSGTGGAGTPANLSGAATDATPPQQLAPGNAMAGGEAPAGAASSSSTTQPAAPAPQASAAEMEQLRQRVDQLEAELSARDDVIEQNAQATQEQVDTFGDRAVETEQSRQQRLSTLQSAGEWMLAADAALQQGDNDVDNALDFADSAFADIRSSASEFGQGTVTVHAERARALINLARDAAGRSDTYAARVALQDAGVELSLARGASLGRSGTGNSLLTP</sequence>
<feature type="compositionally biased region" description="Low complexity" evidence="1">
    <location>
        <begin position="185"/>
        <end position="228"/>
    </location>
</feature>
<feature type="region of interest" description="Disordered" evidence="1">
    <location>
        <begin position="105"/>
        <end position="290"/>
    </location>
</feature>
<evidence type="ECO:0000256" key="1">
    <source>
        <dbReference type="SAM" id="MobiDB-lite"/>
    </source>
</evidence>
<reference evidence="2 3" key="1">
    <citation type="journal article" date="2013" name="Genome Announc.">
        <title>Complete genome sequence of Myxococcus stipitatus strain DSM 14675, a fruiting myxobacterium.</title>
        <authorList>
            <person name="Huntley S."/>
            <person name="Kneip S."/>
            <person name="Treuner-Lange A."/>
            <person name="Sogaard-Andersen L."/>
        </authorList>
    </citation>
    <scope>NUCLEOTIDE SEQUENCE [LARGE SCALE GENOMIC DNA]</scope>
    <source>
        <strain evidence="3">DSM 14675 / JCM 12634 / Mx s8</strain>
    </source>
</reference>
<evidence type="ECO:0000313" key="2">
    <source>
        <dbReference type="EMBL" id="AGC44132.1"/>
    </source>
</evidence>
<dbReference type="HOGENOM" id="CLU_568277_0_0_7"/>
<gene>
    <name evidence="2" type="ordered locus">MYSTI_02816</name>
</gene>
<feature type="compositionally biased region" description="Low complexity" evidence="1">
    <location>
        <begin position="253"/>
        <end position="288"/>
    </location>
</feature>
<feature type="region of interest" description="Disordered" evidence="1">
    <location>
        <begin position="18"/>
        <end position="91"/>
    </location>
</feature>
<dbReference type="STRING" id="1278073.MYSTI_02816"/>
<protein>
    <submittedName>
        <fullName evidence="2">Uncharacterized protein</fullName>
    </submittedName>
</protein>
<dbReference type="KEGG" id="msd:MYSTI_02816"/>
<keyword evidence="3" id="KW-1185">Reference proteome</keyword>
<feature type="compositionally biased region" description="Low complexity" evidence="1">
    <location>
        <begin position="147"/>
        <end position="160"/>
    </location>
</feature>
<proteinExistence type="predicted"/>
<dbReference type="OrthoDB" id="5526472at2"/>
<name>L7U976_MYXSD</name>
<dbReference type="RefSeq" id="WP_015348393.1">
    <property type="nucleotide sequence ID" value="NC_020126.1"/>
</dbReference>
<organism evidence="2 3">
    <name type="scientific">Myxococcus stipitatus (strain DSM 14675 / JCM 12634 / Mx s8)</name>
    <dbReference type="NCBI Taxonomy" id="1278073"/>
    <lineage>
        <taxon>Bacteria</taxon>
        <taxon>Pseudomonadati</taxon>
        <taxon>Myxococcota</taxon>
        <taxon>Myxococcia</taxon>
        <taxon>Myxococcales</taxon>
        <taxon>Cystobacterineae</taxon>
        <taxon>Myxococcaceae</taxon>
        <taxon>Myxococcus</taxon>
    </lineage>
</organism>